<organism evidence="3 4">
    <name type="scientific">Photobacterium leiognathi subsp. mandapamensis</name>
    <name type="common">Photobacterium mandapamensis</name>
    <dbReference type="NCBI Taxonomy" id="48408"/>
    <lineage>
        <taxon>Bacteria</taxon>
        <taxon>Pseudomonadati</taxon>
        <taxon>Pseudomonadota</taxon>
        <taxon>Gammaproteobacteria</taxon>
        <taxon>Vibrionales</taxon>
        <taxon>Vibrionaceae</taxon>
        <taxon>Photobacterium</taxon>
    </lineage>
</organism>
<keyword evidence="1" id="KW-0488">Methylation</keyword>
<protein>
    <submittedName>
        <fullName evidence="3">Prepilin-type cleavage/methylation domain-containing protein</fullName>
    </submittedName>
</protein>
<dbReference type="RefSeq" id="WP_107184848.1">
    <property type="nucleotide sequence ID" value="NZ_CP131575.1"/>
</dbReference>
<dbReference type="Proteomes" id="UP000240530">
    <property type="component" value="Unassembled WGS sequence"/>
</dbReference>
<dbReference type="Pfam" id="PF16732">
    <property type="entry name" value="ComP_DUS"/>
    <property type="match status" value="1"/>
</dbReference>
<keyword evidence="2" id="KW-1133">Transmembrane helix</keyword>
<comment type="caution">
    <text evidence="3">The sequence shown here is derived from an EMBL/GenBank/DDBJ whole genome shotgun (WGS) entry which is preliminary data.</text>
</comment>
<evidence type="ECO:0000256" key="1">
    <source>
        <dbReference type="ARBA" id="ARBA00022481"/>
    </source>
</evidence>
<dbReference type="PANTHER" id="PTHR30093:SF47">
    <property type="entry name" value="TYPE IV PILUS NON-CORE MINOR PILIN PILE"/>
    <property type="match status" value="1"/>
</dbReference>
<dbReference type="PROSITE" id="PS00409">
    <property type="entry name" value="PROKAR_NTER_METHYL"/>
    <property type="match status" value="1"/>
</dbReference>
<evidence type="ECO:0000256" key="2">
    <source>
        <dbReference type="SAM" id="Phobius"/>
    </source>
</evidence>
<reference evidence="3 4" key="1">
    <citation type="submission" date="2018-03" db="EMBL/GenBank/DDBJ databases">
        <title>Whole genome sequencing of Histamine producing bacteria.</title>
        <authorList>
            <person name="Butler K."/>
        </authorList>
    </citation>
    <scope>NUCLEOTIDE SEQUENCE [LARGE SCALE GENOMIC DNA]</scope>
    <source>
        <strain evidence="3 4">Res.4.1</strain>
    </source>
</reference>
<name>A0A2T3KWD7_PHOLD</name>
<dbReference type="Gene3D" id="3.30.700.10">
    <property type="entry name" value="Glycoprotein, Type 4 Pilin"/>
    <property type="match status" value="1"/>
</dbReference>
<evidence type="ECO:0000313" key="4">
    <source>
        <dbReference type="Proteomes" id="UP000240530"/>
    </source>
</evidence>
<sequence>MMTKQKGVTLIEMLIVVAIIGVISAIAYPSYQSYVLKGHRTQAMGDMVKVQLNLEEHFTQNSNYNSPVISGSTCSICDSNNDRYTFSLSSASNSYTITATAKVDKGQDQDECGNLTLNQNGAGTPADCW</sequence>
<keyword evidence="2" id="KW-0472">Membrane</keyword>
<evidence type="ECO:0000313" key="3">
    <source>
        <dbReference type="EMBL" id="PSV11550.1"/>
    </source>
</evidence>
<proteinExistence type="predicted"/>
<gene>
    <name evidence="3" type="ORF">C0W93_09095</name>
</gene>
<dbReference type="PANTHER" id="PTHR30093">
    <property type="entry name" value="GENERAL SECRETION PATHWAY PROTEIN G"/>
    <property type="match status" value="1"/>
</dbReference>
<dbReference type="GO" id="GO:0015628">
    <property type="term" value="P:protein secretion by the type II secretion system"/>
    <property type="evidence" value="ECO:0007669"/>
    <property type="project" value="InterPro"/>
</dbReference>
<dbReference type="EMBL" id="PYNS01000006">
    <property type="protein sequence ID" value="PSV11550.1"/>
    <property type="molecule type" value="Genomic_DNA"/>
</dbReference>
<dbReference type="GO" id="GO:0043683">
    <property type="term" value="P:type IV pilus assembly"/>
    <property type="evidence" value="ECO:0007669"/>
    <property type="project" value="InterPro"/>
</dbReference>
<dbReference type="Pfam" id="PF07963">
    <property type="entry name" value="N_methyl"/>
    <property type="match status" value="1"/>
</dbReference>
<dbReference type="PRINTS" id="PR00813">
    <property type="entry name" value="BCTERIALGSPG"/>
</dbReference>
<dbReference type="AlphaFoldDB" id="A0A2T3KWD7"/>
<dbReference type="InterPro" id="IPR000983">
    <property type="entry name" value="Bac_GSPG_pilin"/>
</dbReference>
<dbReference type="GO" id="GO:0015627">
    <property type="term" value="C:type II protein secretion system complex"/>
    <property type="evidence" value="ECO:0007669"/>
    <property type="project" value="InterPro"/>
</dbReference>
<dbReference type="NCBIfam" id="TIGR02532">
    <property type="entry name" value="IV_pilin_GFxxxE"/>
    <property type="match status" value="1"/>
</dbReference>
<dbReference type="SUPFAM" id="SSF54523">
    <property type="entry name" value="Pili subunits"/>
    <property type="match status" value="1"/>
</dbReference>
<dbReference type="InterPro" id="IPR045584">
    <property type="entry name" value="Pilin-like"/>
</dbReference>
<dbReference type="InterPro" id="IPR012902">
    <property type="entry name" value="N_methyl_site"/>
</dbReference>
<dbReference type="InterPro" id="IPR031982">
    <property type="entry name" value="PilE-like"/>
</dbReference>
<feature type="transmembrane region" description="Helical" evidence="2">
    <location>
        <begin position="7"/>
        <end position="28"/>
    </location>
</feature>
<keyword evidence="2" id="KW-0812">Transmembrane</keyword>
<accession>A0A2T3KWD7</accession>